<feature type="transmembrane region" description="Helical" evidence="1">
    <location>
        <begin position="33"/>
        <end position="52"/>
    </location>
</feature>
<feature type="transmembrane region" description="Helical" evidence="1">
    <location>
        <begin position="113"/>
        <end position="134"/>
    </location>
</feature>
<sequence length="171" mass="18459">MGLRRWFPALLCPSTASACACWGGPPEVSSAQLATFIAVLCALAGWLFYLCFSVKRARLATPPVAPRAARAYALAVLAVFLSLALGLCGAYYIPAYRSVLDEYGAVIPRVTALMFSASPVFWLPCLLTVGLFAGYERSRQYPAIFGAVCLLQMMLIVCVVWILNLPISPVC</sequence>
<organism evidence="3 4">
    <name type="scientific">Massilia aquatica</name>
    <dbReference type="NCBI Taxonomy" id="2609000"/>
    <lineage>
        <taxon>Bacteria</taxon>
        <taxon>Pseudomonadati</taxon>
        <taxon>Pseudomonadota</taxon>
        <taxon>Betaproteobacteria</taxon>
        <taxon>Burkholderiales</taxon>
        <taxon>Oxalobacteraceae</taxon>
        <taxon>Telluria group</taxon>
        <taxon>Massilia</taxon>
    </lineage>
</organism>
<name>A0ABX0MGY1_9BURK</name>
<feature type="signal peptide" evidence="2">
    <location>
        <begin position="1"/>
        <end position="20"/>
    </location>
</feature>
<evidence type="ECO:0000313" key="3">
    <source>
        <dbReference type="EMBL" id="NHZ41406.1"/>
    </source>
</evidence>
<keyword evidence="2" id="KW-0732">Signal</keyword>
<keyword evidence="1" id="KW-0812">Transmembrane</keyword>
<feature type="transmembrane region" description="Helical" evidence="1">
    <location>
        <begin position="141"/>
        <end position="163"/>
    </location>
</feature>
<comment type="caution">
    <text evidence="3">The sequence shown here is derived from an EMBL/GenBank/DDBJ whole genome shotgun (WGS) entry which is preliminary data.</text>
</comment>
<proteinExistence type="predicted"/>
<protein>
    <submittedName>
        <fullName evidence="3">Uncharacterized protein</fullName>
    </submittedName>
</protein>
<accession>A0ABX0MGY1</accession>
<dbReference type="Proteomes" id="UP000819052">
    <property type="component" value="Unassembled WGS sequence"/>
</dbReference>
<dbReference type="EMBL" id="VVIW01000007">
    <property type="protein sequence ID" value="NHZ41406.1"/>
    <property type="molecule type" value="Genomic_DNA"/>
</dbReference>
<feature type="chain" id="PRO_5045813997" evidence="2">
    <location>
        <begin position="21"/>
        <end position="171"/>
    </location>
</feature>
<evidence type="ECO:0000256" key="2">
    <source>
        <dbReference type="SAM" id="SignalP"/>
    </source>
</evidence>
<feature type="transmembrane region" description="Helical" evidence="1">
    <location>
        <begin position="72"/>
        <end position="93"/>
    </location>
</feature>
<dbReference type="RefSeq" id="WP_167077170.1">
    <property type="nucleotide sequence ID" value="NZ_VVIW01000007.1"/>
</dbReference>
<dbReference type="PROSITE" id="PS51257">
    <property type="entry name" value="PROKAR_LIPOPROTEIN"/>
    <property type="match status" value="1"/>
</dbReference>
<keyword evidence="4" id="KW-1185">Reference proteome</keyword>
<gene>
    <name evidence="3" type="ORF">F1609_14760</name>
</gene>
<reference evidence="3 4" key="1">
    <citation type="submission" date="2019-09" db="EMBL/GenBank/DDBJ databases">
        <title>Taxonomy of Antarctic Massilia spp.: description of Massilia rubra sp. nov., Massilia aquatica sp. nov., Massilia mucilaginosa sp. nov., Massilia frigida sp. nov. isolated from streams, lakes and regoliths.</title>
        <authorList>
            <person name="Holochova P."/>
            <person name="Sedlacek I."/>
            <person name="Kralova S."/>
            <person name="Maslanova I."/>
            <person name="Busse H.-J."/>
            <person name="Stankova E."/>
            <person name="Vrbovska V."/>
            <person name="Kovarovic V."/>
            <person name="Bartak M."/>
            <person name="Svec P."/>
            <person name="Pantucek R."/>
        </authorList>
    </citation>
    <scope>NUCLEOTIDE SEQUENCE [LARGE SCALE GENOMIC DNA]</scope>
    <source>
        <strain evidence="3 4">CCM 8693</strain>
    </source>
</reference>
<evidence type="ECO:0000256" key="1">
    <source>
        <dbReference type="SAM" id="Phobius"/>
    </source>
</evidence>
<keyword evidence="1" id="KW-1133">Transmembrane helix</keyword>
<keyword evidence="1" id="KW-0472">Membrane</keyword>
<evidence type="ECO:0000313" key="4">
    <source>
        <dbReference type="Proteomes" id="UP000819052"/>
    </source>
</evidence>